<protein>
    <recommendedName>
        <fullName evidence="3">Solute-binding protein family 5 domain-containing protein</fullName>
    </recommendedName>
</protein>
<organism evidence="4 5">
    <name type="scientific">Protofrankia coriariae</name>
    <dbReference type="NCBI Taxonomy" id="1562887"/>
    <lineage>
        <taxon>Bacteria</taxon>
        <taxon>Bacillati</taxon>
        <taxon>Actinomycetota</taxon>
        <taxon>Actinomycetes</taxon>
        <taxon>Frankiales</taxon>
        <taxon>Frankiaceae</taxon>
        <taxon>Protofrankia</taxon>
    </lineage>
</organism>
<comment type="caution">
    <text evidence="4">The sequence shown here is derived from an EMBL/GenBank/DDBJ whole genome shotgun (WGS) entry which is preliminary data.</text>
</comment>
<dbReference type="PIRSF" id="PIRSF002741">
    <property type="entry name" value="MppA"/>
    <property type="match status" value="1"/>
</dbReference>
<dbReference type="SUPFAM" id="SSF53850">
    <property type="entry name" value="Periplasmic binding protein-like II"/>
    <property type="match status" value="1"/>
</dbReference>
<dbReference type="EMBL" id="JWIO01000033">
    <property type="protein sequence ID" value="KLL10420.1"/>
    <property type="molecule type" value="Genomic_DNA"/>
</dbReference>
<evidence type="ECO:0000259" key="3">
    <source>
        <dbReference type="Pfam" id="PF00496"/>
    </source>
</evidence>
<dbReference type="PANTHER" id="PTHR30290:SF38">
    <property type="entry name" value="D,D-DIPEPTIDE-BINDING PERIPLASMIC PROTEIN DDPA-RELATED"/>
    <property type="match status" value="1"/>
</dbReference>
<feature type="chain" id="PRO_5045045679" description="Solute-binding protein family 5 domain-containing protein" evidence="2">
    <location>
        <begin position="23"/>
        <end position="521"/>
    </location>
</feature>
<feature type="domain" description="Solute-binding protein family 5" evidence="3">
    <location>
        <begin position="89"/>
        <end position="406"/>
    </location>
</feature>
<evidence type="ECO:0000256" key="2">
    <source>
        <dbReference type="SAM" id="SignalP"/>
    </source>
</evidence>
<dbReference type="Gene3D" id="3.10.105.10">
    <property type="entry name" value="Dipeptide-binding Protein, Domain 3"/>
    <property type="match status" value="1"/>
</dbReference>
<evidence type="ECO:0000313" key="4">
    <source>
        <dbReference type="EMBL" id="KLL10420.1"/>
    </source>
</evidence>
<dbReference type="RefSeq" id="WP_047224246.1">
    <property type="nucleotide sequence ID" value="NZ_JWIO01000033.1"/>
</dbReference>
<dbReference type="Gene3D" id="3.90.76.10">
    <property type="entry name" value="Dipeptide-binding Protein, Domain 1"/>
    <property type="match status" value="1"/>
</dbReference>
<name>A0ABR5F117_9ACTN</name>
<dbReference type="Gene3D" id="3.40.190.10">
    <property type="entry name" value="Periplasmic binding protein-like II"/>
    <property type="match status" value="1"/>
</dbReference>
<gene>
    <name evidence="4" type="ORF">FrCorBMG51_18195</name>
</gene>
<keyword evidence="1 2" id="KW-0732">Signal</keyword>
<dbReference type="InterPro" id="IPR000914">
    <property type="entry name" value="SBP_5_dom"/>
</dbReference>
<evidence type="ECO:0000256" key="1">
    <source>
        <dbReference type="ARBA" id="ARBA00022729"/>
    </source>
</evidence>
<proteinExistence type="predicted"/>
<dbReference type="PANTHER" id="PTHR30290">
    <property type="entry name" value="PERIPLASMIC BINDING COMPONENT OF ABC TRANSPORTER"/>
    <property type="match status" value="1"/>
</dbReference>
<accession>A0ABR5F117</accession>
<reference evidence="4 5" key="1">
    <citation type="submission" date="2014-12" db="EMBL/GenBank/DDBJ databases">
        <title>Frankia sp. BMG5.1 draft genome.</title>
        <authorList>
            <person name="Gtari M."/>
            <person name="Ghodhbane-Gtari F."/>
            <person name="Nouioui I."/>
            <person name="Ktari A."/>
            <person name="Hezbri K."/>
            <person name="Mimouni W."/>
            <person name="Sbissi I."/>
            <person name="Ayari A."/>
            <person name="Yamanaka T."/>
            <person name="Normand P."/>
            <person name="Tisa L.S."/>
            <person name="Boudabous A."/>
        </authorList>
    </citation>
    <scope>NUCLEOTIDE SEQUENCE [LARGE SCALE GENOMIC DNA]</scope>
    <source>
        <strain evidence="4 5">BMG5.1</strain>
    </source>
</reference>
<feature type="signal peptide" evidence="2">
    <location>
        <begin position="1"/>
        <end position="22"/>
    </location>
</feature>
<keyword evidence="5" id="KW-1185">Reference proteome</keyword>
<dbReference type="Proteomes" id="UP000035425">
    <property type="component" value="Unassembled WGS sequence"/>
</dbReference>
<dbReference type="InterPro" id="IPR030678">
    <property type="entry name" value="Peptide/Ni-bd"/>
</dbReference>
<dbReference type="PROSITE" id="PS51257">
    <property type="entry name" value="PROKAR_LIPOPROTEIN"/>
    <property type="match status" value="1"/>
</dbReference>
<dbReference type="Pfam" id="PF00496">
    <property type="entry name" value="SBP_bac_5"/>
    <property type="match status" value="1"/>
</dbReference>
<evidence type="ECO:0000313" key="5">
    <source>
        <dbReference type="Proteomes" id="UP000035425"/>
    </source>
</evidence>
<dbReference type="InterPro" id="IPR039424">
    <property type="entry name" value="SBP_5"/>
</dbReference>
<sequence length="521" mass="54982">MSAAVRSWRRVALVILLGLALAATGAGCGSGDDDTTGTPANGPAVGGTLRWAVYANLGWDPVTSGAAIETPILGLVYDSLIRLDEQGQPTPGLATAWNYSEDGRTLTLKLRDHVTFTDGAAFDAQAVKVNLERGKTQKDSVLVPLLTGIASVDVVDPLTVRLQLTRPDYQLVLVLGGKAGMIVSPTALAGDIARLATTPVGSGAFRLTKFVPDGSSSLVRNPDYWNAANIHLAGVELKYLTDAQVILAGLQSGELDLANITGGGVKAVERAGLKVTQFPSLAASSLLINDSIPPFDNHTLIEAINTAIDRRALIAAQSGGIGEPTFQPFPKGTVGYSEEVANLYPYDPAKARSLLAQAGYPNGITLPPITYVDLIGYKGLTEQLQAQLAAVGIRAELQVLPVTQFADRVVIKHELPFTPAVQLGRESPLQLLVQQYSKDGQLNVGHKASPRLTQLLAEAASYPLDSPQYPGALQAATALAARESAITYLFTRPTVLAHTANVSGLRPYVVFTRLEGVRLAS</sequence>